<dbReference type="EMBL" id="CP001340">
    <property type="protein sequence ID" value="ACL96117.1"/>
    <property type="molecule type" value="Genomic_DNA"/>
</dbReference>
<evidence type="ECO:0000313" key="12">
    <source>
        <dbReference type="Proteomes" id="UP000001364"/>
    </source>
</evidence>
<keyword evidence="10" id="KW-0472">Membrane</keyword>
<dbReference type="GeneID" id="7332755"/>
<evidence type="ECO:0000256" key="2">
    <source>
        <dbReference type="ARBA" id="ARBA00004236"/>
    </source>
</evidence>
<dbReference type="PhylomeDB" id="A0A0H3CB53"/>
<dbReference type="Proteomes" id="UP000001364">
    <property type="component" value="Chromosome"/>
</dbReference>
<dbReference type="Pfam" id="PF13450">
    <property type="entry name" value="NAD_binding_8"/>
    <property type="match status" value="1"/>
</dbReference>
<keyword evidence="4" id="KW-1003">Cell membrane</keyword>
<evidence type="ECO:0000313" key="11">
    <source>
        <dbReference type="EMBL" id="ACL96117.1"/>
    </source>
</evidence>
<evidence type="ECO:0000256" key="5">
    <source>
        <dbReference type="ARBA" id="ARBA00022630"/>
    </source>
</evidence>
<dbReference type="PANTHER" id="PTHR43872">
    <property type="entry name" value="MONOOXYGENASE, PUTATIVE (AFU_ORTHOLOGUE AFUA_8G02570)-RELATED"/>
    <property type="match status" value="1"/>
</dbReference>
<dbReference type="PANTHER" id="PTHR43872:SF1">
    <property type="entry name" value="MONOOXYGENASE, PUTATIVE (AFU_ORTHOLOGUE AFUA_8G02570)-RELATED"/>
    <property type="match status" value="1"/>
</dbReference>
<dbReference type="InterPro" id="IPR051820">
    <property type="entry name" value="FAD-binding_MO"/>
</dbReference>
<keyword evidence="8 11" id="KW-0560">Oxidoreductase</keyword>
<dbReference type="PRINTS" id="PR00411">
    <property type="entry name" value="PNDRDTASEI"/>
</dbReference>
<keyword evidence="12" id="KW-1185">Reference proteome</keyword>
<dbReference type="RefSeq" id="WP_010920425.1">
    <property type="nucleotide sequence ID" value="NC_011916.1"/>
</dbReference>
<name>A0A0H3CB53_CAUVN</name>
<dbReference type="AlphaFoldDB" id="A0A0H3CB53"/>
<keyword evidence="9 11" id="KW-0503">Monooxygenase</keyword>
<dbReference type="PATRIC" id="fig|565050.3.peg.2601"/>
<evidence type="ECO:0000256" key="4">
    <source>
        <dbReference type="ARBA" id="ARBA00022475"/>
    </source>
</evidence>
<dbReference type="GO" id="GO:0050660">
    <property type="term" value="F:flavin adenine dinucleotide binding"/>
    <property type="evidence" value="ECO:0007669"/>
    <property type="project" value="InterPro"/>
</dbReference>
<evidence type="ECO:0000256" key="6">
    <source>
        <dbReference type="ARBA" id="ARBA00022827"/>
    </source>
</evidence>
<dbReference type="InterPro" id="IPR020946">
    <property type="entry name" value="Flavin_mOase-like"/>
</dbReference>
<keyword evidence="6" id="KW-0274">FAD</keyword>
<sequence>MAMEHVDVLIVGAGLSGIGAAYHLQKHCPGKTYAILEGREAIGGTWDLFRYPGIRSDSDMYTLGYSFKPWKAAKAIADGPSILDYVRETAREHDIDRHIRFQHLVKRASWSSETATWTVEAEHDGKPVTLTCRFLHMCSGYYRYSAGYTPDFAGTERFKGRIVHPQHWPEDLDYSGKKVVVIGSGATAVTLVPEMAKTAAHVTMLQRSPTYVVSRPAEDGIANWLRSKLPAMTAYGITRWKNVLFQLFFFNLARKKPEKVKERLLGMVRDHLGPGYDVETHFTPRYNPWDQRLCLVPDADLFDAIKSGAASVVTDHIETFTETGIQLKSGKTLDADVIVTATGLQLQLLSGMEVVVDGKVADLSQSMSYKGMMFSDVPNLASVFGYTNASWTLKADLTSEYVCRLLNHMDRTGADYCVPRLDGEVEAAPWLDFSSGYITRSIGHFPKQGTRKPWKVHQNYALDLMTLRMGKVEDGVMQFGRKTGATAKAKPEKALEPA</sequence>
<dbReference type="FunFam" id="3.50.50.60:FF:000228">
    <property type="entry name" value="FAD-containing monooxygenase EthA"/>
    <property type="match status" value="1"/>
</dbReference>
<gene>
    <name evidence="11" type="ordered locus">CCNA_02652</name>
</gene>
<evidence type="ECO:0000256" key="9">
    <source>
        <dbReference type="ARBA" id="ARBA00023033"/>
    </source>
</evidence>
<dbReference type="InterPro" id="IPR036188">
    <property type="entry name" value="FAD/NAD-bd_sf"/>
</dbReference>
<keyword evidence="5" id="KW-0285">Flavoprotein</keyword>
<dbReference type="SMR" id="A0A0H3CB53"/>
<keyword evidence="7" id="KW-0521">NADP</keyword>
<dbReference type="FunFam" id="3.50.50.60:FF:000213">
    <property type="entry name" value="FAD-containing monooxygenase EthA"/>
    <property type="match status" value="1"/>
</dbReference>
<accession>A0A0H3CB53</accession>
<dbReference type="SUPFAM" id="SSF51905">
    <property type="entry name" value="FAD/NAD(P)-binding domain"/>
    <property type="match status" value="1"/>
</dbReference>
<evidence type="ECO:0000256" key="10">
    <source>
        <dbReference type="ARBA" id="ARBA00023136"/>
    </source>
</evidence>
<proteinExistence type="inferred from homology"/>
<dbReference type="GO" id="GO:0005886">
    <property type="term" value="C:plasma membrane"/>
    <property type="evidence" value="ECO:0007669"/>
    <property type="project" value="UniProtKB-SubCell"/>
</dbReference>
<dbReference type="HOGENOM" id="CLU_032067_2_0_5"/>
<comment type="cofactor">
    <cofactor evidence="1">
        <name>FAD</name>
        <dbReference type="ChEBI" id="CHEBI:57692"/>
    </cofactor>
</comment>
<dbReference type="Pfam" id="PF00743">
    <property type="entry name" value="FMO-like"/>
    <property type="match status" value="1"/>
</dbReference>
<comment type="subcellular location">
    <subcellularLocation>
        <location evidence="2">Cell membrane</location>
    </subcellularLocation>
</comment>
<evidence type="ECO:0000256" key="3">
    <source>
        <dbReference type="ARBA" id="ARBA00010139"/>
    </source>
</evidence>
<dbReference type="Gene3D" id="3.50.50.60">
    <property type="entry name" value="FAD/NAD(P)-binding domain"/>
    <property type="match status" value="2"/>
</dbReference>
<comment type="similarity">
    <text evidence="3">Belongs to the FAD-binding monooxygenase family.</text>
</comment>
<protein>
    <submittedName>
        <fullName evidence="11">Cyclohexanone monooxygenase</fullName>
        <ecNumber evidence="11">1.14.13.22</ecNumber>
    </submittedName>
</protein>
<dbReference type="GO" id="GO:0018667">
    <property type="term" value="F:cyclohexanone monooxygenase activity"/>
    <property type="evidence" value="ECO:0007669"/>
    <property type="project" value="UniProtKB-EC"/>
</dbReference>
<evidence type="ECO:0000256" key="7">
    <source>
        <dbReference type="ARBA" id="ARBA00022857"/>
    </source>
</evidence>
<dbReference type="EC" id="1.14.13.22" evidence="11"/>
<evidence type="ECO:0000256" key="1">
    <source>
        <dbReference type="ARBA" id="ARBA00001974"/>
    </source>
</evidence>
<reference evidence="11 12" key="1">
    <citation type="journal article" date="2010" name="J. Bacteriol.">
        <title>The genetic basis of laboratory adaptation in Caulobacter crescentus.</title>
        <authorList>
            <person name="Marks M.E."/>
            <person name="Castro-Rojas C.M."/>
            <person name="Teiling C."/>
            <person name="Du L."/>
            <person name="Kapatral V."/>
            <person name="Walunas T.L."/>
            <person name="Crosson S."/>
        </authorList>
    </citation>
    <scope>NUCLEOTIDE SEQUENCE [LARGE SCALE GENOMIC DNA]</scope>
    <source>
        <strain evidence="12">NA1000 / CB15N</strain>
    </source>
</reference>
<dbReference type="GO" id="GO:0050661">
    <property type="term" value="F:NADP binding"/>
    <property type="evidence" value="ECO:0007669"/>
    <property type="project" value="InterPro"/>
</dbReference>
<dbReference type="OrthoDB" id="312624at2"/>
<dbReference type="RefSeq" id="YP_002518025.1">
    <property type="nucleotide sequence ID" value="NC_011916.1"/>
</dbReference>
<dbReference type="GO" id="GO:0004499">
    <property type="term" value="F:N,N-dimethylaniline monooxygenase activity"/>
    <property type="evidence" value="ECO:0007669"/>
    <property type="project" value="InterPro"/>
</dbReference>
<dbReference type="KEGG" id="ccs:CCNA_02652"/>
<evidence type="ECO:0000256" key="8">
    <source>
        <dbReference type="ARBA" id="ARBA00023002"/>
    </source>
</evidence>
<organism evidence="11 12">
    <name type="scientific">Caulobacter vibrioides (strain NA1000 / CB15N)</name>
    <name type="common">Caulobacter crescentus</name>
    <dbReference type="NCBI Taxonomy" id="565050"/>
    <lineage>
        <taxon>Bacteria</taxon>
        <taxon>Pseudomonadati</taxon>
        <taxon>Pseudomonadota</taxon>
        <taxon>Alphaproteobacteria</taxon>
        <taxon>Caulobacterales</taxon>
        <taxon>Caulobacteraceae</taxon>
        <taxon>Caulobacter</taxon>
    </lineage>
</organism>